<dbReference type="SUPFAM" id="SSF56300">
    <property type="entry name" value="Metallo-dependent phosphatases"/>
    <property type="match status" value="1"/>
</dbReference>
<dbReference type="InterPro" id="IPR029052">
    <property type="entry name" value="Metallo-depent_PP-like"/>
</dbReference>
<evidence type="ECO:0000313" key="4">
    <source>
        <dbReference type="Proteomes" id="UP000318478"/>
    </source>
</evidence>
<dbReference type="InterPro" id="IPR005235">
    <property type="entry name" value="YmdB-like"/>
</dbReference>
<feature type="binding site" evidence="2">
    <location>
        <position position="192"/>
    </location>
    <ligand>
        <name>Fe cation</name>
        <dbReference type="ChEBI" id="CHEBI:24875"/>
        <label>2</label>
    </ligand>
</feature>
<evidence type="ECO:0000313" key="3">
    <source>
        <dbReference type="EMBL" id="TWT78029.1"/>
    </source>
</evidence>
<feature type="binding site" evidence="2">
    <location>
        <position position="194"/>
    </location>
    <ligand>
        <name>Fe cation</name>
        <dbReference type="ChEBI" id="CHEBI:24875"/>
        <label>1</label>
    </ligand>
</feature>
<keyword evidence="4" id="KW-1185">Reference proteome</keyword>
<name>A0A5C5YSU4_9BACT</name>
<sequence length="288" mass="30937">MPGGVPLSPFPISAFDMNLLFIGDIVGEPGRAIVAQAVRGLIVEERLDLVIANAENAAGGSGLTPELYRDITAAGVDAITLGDHLYRRKQIYKILEAKENIVRPVNLPCEAIGRRWAVVKARNGVAVGVCCALGQLFMKPVDTPWRAMDDALAHMPSDVKVRLVDFHAEATSEMQIMGRYLDGRVSAVVGTHTHVATADEQVLPGGTAFQCDVGMTGPHESIIGRRIDRVLQTTLTGLPSPFDVATENVRLNGAIIDVDPDSGRAVSIRRLSVDEERAAQLAKDYPAP</sequence>
<dbReference type="AlphaFoldDB" id="A0A5C5YSU4"/>
<protein>
    <recommendedName>
        <fullName evidence="5">Calcineurin-like phosphoesterase</fullName>
    </recommendedName>
</protein>
<dbReference type="Gene3D" id="3.60.21.10">
    <property type="match status" value="1"/>
</dbReference>
<reference evidence="3 4" key="1">
    <citation type="submission" date="2019-02" db="EMBL/GenBank/DDBJ databases">
        <title>Deep-cultivation of Planctomycetes and their phenomic and genomic characterization uncovers novel biology.</title>
        <authorList>
            <person name="Wiegand S."/>
            <person name="Jogler M."/>
            <person name="Boedeker C."/>
            <person name="Pinto D."/>
            <person name="Vollmers J."/>
            <person name="Rivas-Marin E."/>
            <person name="Kohn T."/>
            <person name="Peeters S.H."/>
            <person name="Heuer A."/>
            <person name="Rast P."/>
            <person name="Oberbeckmann S."/>
            <person name="Bunk B."/>
            <person name="Jeske O."/>
            <person name="Meyerdierks A."/>
            <person name="Storesund J.E."/>
            <person name="Kallscheuer N."/>
            <person name="Luecker S."/>
            <person name="Lage O.M."/>
            <person name="Pohl T."/>
            <person name="Merkel B.J."/>
            <person name="Hornburger P."/>
            <person name="Mueller R.-W."/>
            <person name="Bruemmer F."/>
            <person name="Labrenz M."/>
            <person name="Spormann A.M."/>
            <person name="Op Den Camp H."/>
            <person name="Overmann J."/>
            <person name="Amann R."/>
            <person name="Jetten M.S.M."/>
            <person name="Mascher T."/>
            <person name="Medema M.H."/>
            <person name="Devos D.P."/>
            <person name="Kaster A.-K."/>
            <person name="Ovreas L."/>
            <person name="Rohde M."/>
            <person name="Galperin M.Y."/>
            <person name="Jogler C."/>
        </authorList>
    </citation>
    <scope>NUCLEOTIDE SEQUENCE [LARGE SCALE GENOMIC DNA]</scope>
    <source>
        <strain evidence="3 4">Pla123a</strain>
    </source>
</reference>
<dbReference type="PIRSF" id="PIRSF004789">
    <property type="entry name" value="DR1281"/>
    <property type="match status" value="1"/>
</dbReference>
<evidence type="ECO:0000256" key="2">
    <source>
        <dbReference type="PIRSR" id="PIRSR004789-51"/>
    </source>
</evidence>
<gene>
    <name evidence="3" type="ORF">Pla123a_18290</name>
</gene>
<dbReference type="PANTHER" id="PTHR36303">
    <property type="entry name" value="2',3'-CYCLIC-NUCLEOTIDE 2'-PHOSPHODIESTERASE"/>
    <property type="match status" value="1"/>
</dbReference>
<proteinExistence type="predicted"/>
<evidence type="ECO:0000256" key="1">
    <source>
        <dbReference type="PIRSR" id="PIRSR004789-50"/>
    </source>
</evidence>
<organism evidence="3 4">
    <name type="scientific">Posidoniimonas polymericola</name>
    <dbReference type="NCBI Taxonomy" id="2528002"/>
    <lineage>
        <taxon>Bacteria</taxon>
        <taxon>Pseudomonadati</taxon>
        <taxon>Planctomycetota</taxon>
        <taxon>Planctomycetia</taxon>
        <taxon>Pirellulales</taxon>
        <taxon>Lacipirellulaceae</taxon>
        <taxon>Posidoniimonas</taxon>
    </lineage>
</organism>
<dbReference type="GO" id="GO:0004113">
    <property type="term" value="F:2',3'-cyclic-nucleotide 3'-phosphodiesterase activity"/>
    <property type="evidence" value="ECO:0007669"/>
    <property type="project" value="TreeGrafter"/>
</dbReference>
<accession>A0A5C5YSU4</accession>
<feature type="active site" description="Proton donor" evidence="1">
    <location>
        <position position="84"/>
    </location>
</feature>
<feature type="binding site" evidence="2">
    <location>
        <position position="24"/>
    </location>
    <ligand>
        <name>Fe cation</name>
        <dbReference type="ChEBI" id="CHEBI:24875"/>
        <label>1</label>
    </ligand>
</feature>
<feature type="binding site" evidence="2">
    <location>
        <position position="83"/>
    </location>
    <ligand>
        <name>Fe cation</name>
        <dbReference type="ChEBI" id="CHEBI:24875"/>
        <label>2</label>
    </ligand>
</feature>
<feature type="binding site" evidence="2">
    <location>
        <position position="55"/>
    </location>
    <ligand>
        <name>Fe cation</name>
        <dbReference type="ChEBI" id="CHEBI:24875"/>
        <label>2</label>
    </ligand>
</feature>
<feature type="binding site" evidence="2">
    <location>
        <position position="167"/>
    </location>
    <ligand>
        <name>Fe cation</name>
        <dbReference type="ChEBI" id="CHEBI:24875"/>
        <label>2</label>
    </ligand>
</feature>
<dbReference type="Pfam" id="PF13277">
    <property type="entry name" value="YmdB"/>
    <property type="match status" value="1"/>
</dbReference>
<feature type="binding site" evidence="2">
    <location>
        <position position="56"/>
    </location>
    <ligand>
        <name>Fe cation</name>
        <dbReference type="ChEBI" id="CHEBI:24875"/>
        <label>1</label>
    </ligand>
</feature>
<feature type="binding site" evidence="2">
    <location>
        <position position="55"/>
    </location>
    <ligand>
        <name>Fe cation</name>
        <dbReference type="ChEBI" id="CHEBI:24875"/>
        <label>1</label>
    </ligand>
</feature>
<comment type="caution">
    <text evidence="3">The sequence shown here is derived from an EMBL/GenBank/DDBJ whole genome shotgun (WGS) entry which is preliminary data.</text>
</comment>
<dbReference type="Proteomes" id="UP000318478">
    <property type="component" value="Unassembled WGS sequence"/>
</dbReference>
<dbReference type="PANTHER" id="PTHR36303:SF1">
    <property type="entry name" value="2',3'-CYCLIC-NUCLEOTIDE 2'-PHOSPHODIESTERASE"/>
    <property type="match status" value="1"/>
</dbReference>
<dbReference type="GO" id="GO:0046872">
    <property type="term" value="F:metal ion binding"/>
    <property type="evidence" value="ECO:0007669"/>
    <property type="project" value="UniProtKB-KW"/>
</dbReference>
<keyword evidence="2" id="KW-0479">Metal-binding</keyword>
<evidence type="ECO:0008006" key="5">
    <source>
        <dbReference type="Google" id="ProtNLM"/>
    </source>
</evidence>
<dbReference type="EMBL" id="SJPO01000003">
    <property type="protein sequence ID" value="TWT78029.1"/>
    <property type="molecule type" value="Genomic_DNA"/>
</dbReference>